<reference evidence="1 2" key="1">
    <citation type="submission" date="2015-04" db="EMBL/GenBank/DDBJ databases">
        <title>Draft Genome Sequence of the Novel Agar-Digesting Marine Bacterium Q1.</title>
        <authorList>
            <person name="Li Y."/>
            <person name="Li D."/>
            <person name="Chen G."/>
            <person name="Du Z."/>
        </authorList>
    </citation>
    <scope>NUCLEOTIDE SEQUENCE [LARGE SCALE GENOMIC DNA]</scope>
    <source>
        <strain evidence="1 2">Q1</strain>
    </source>
</reference>
<accession>A0A0J8GXU5</accession>
<comment type="caution">
    <text evidence="1">The sequence shown here is derived from an EMBL/GenBank/DDBJ whole genome shotgun (WGS) entry which is preliminary data.</text>
</comment>
<dbReference type="OrthoDB" id="6386742at2"/>
<dbReference type="EMBL" id="LAZL01000007">
    <property type="protein sequence ID" value="KMT66049.1"/>
    <property type="molecule type" value="Genomic_DNA"/>
</dbReference>
<keyword evidence="2" id="KW-1185">Reference proteome</keyword>
<dbReference type="AlphaFoldDB" id="A0A0J8GXU5"/>
<proteinExistence type="predicted"/>
<dbReference type="STRING" id="1513271.XM47_06270"/>
<dbReference type="Proteomes" id="UP000037600">
    <property type="component" value="Unassembled WGS sequence"/>
</dbReference>
<dbReference type="RefSeq" id="WP_048690825.1">
    <property type="nucleotide sequence ID" value="NZ_KQ130485.1"/>
</dbReference>
<evidence type="ECO:0000313" key="1">
    <source>
        <dbReference type="EMBL" id="KMT66049.1"/>
    </source>
</evidence>
<gene>
    <name evidence="1" type="ORF">XM47_06270</name>
</gene>
<sequence>MVDLLNPNLRARDLRKLVEPHLFEVNWENGVDETSEWVVASFEEPKHEENLVSWLENKKISSTTELIITDLSWSNLHYLNWSEFLPELPVYFRDQQVLAISSNRSWILEYAPQQIARFGRWVKN</sequence>
<protein>
    <submittedName>
        <fullName evidence="1">Uncharacterized protein</fullName>
    </submittedName>
</protein>
<name>A0A0J8GXU5_9ALTE</name>
<organism evidence="1 2">
    <name type="scientific">Catenovulum maritimum</name>
    <dbReference type="NCBI Taxonomy" id="1513271"/>
    <lineage>
        <taxon>Bacteria</taxon>
        <taxon>Pseudomonadati</taxon>
        <taxon>Pseudomonadota</taxon>
        <taxon>Gammaproteobacteria</taxon>
        <taxon>Alteromonadales</taxon>
        <taxon>Alteromonadaceae</taxon>
        <taxon>Catenovulum</taxon>
    </lineage>
</organism>
<evidence type="ECO:0000313" key="2">
    <source>
        <dbReference type="Proteomes" id="UP000037600"/>
    </source>
</evidence>